<organism evidence="2">
    <name type="scientific">Pyrodinium bahamense</name>
    <dbReference type="NCBI Taxonomy" id="73915"/>
    <lineage>
        <taxon>Eukaryota</taxon>
        <taxon>Sar</taxon>
        <taxon>Alveolata</taxon>
        <taxon>Dinophyceae</taxon>
        <taxon>Gonyaulacales</taxon>
        <taxon>Pyrocystaceae</taxon>
        <taxon>Pyrodinium</taxon>
    </lineage>
</organism>
<protein>
    <submittedName>
        <fullName evidence="2">Uncharacterized protein</fullName>
    </submittedName>
</protein>
<proteinExistence type="predicted"/>
<feature type="region of interest" description="Disordered" evidence="1">
    <location>
        <begin position="953"/>
        <end position="989"/>
    </location>
</feature>
<accession>A0A7S0A391</accession>
<sequence>MADGRFQPGLRVVCCRPLPPSLEYLEGQEGICVEYDAEQELWAVRLKDGGVASLRQASLMPRKVGDVGFNGVAASAHLGVRVGAARAVPPAVDLRTRGPGTAGPPPHVAVSPPPHVAAGAGRTADSAQHSTALALASPAPGVSVGQRTSTDIQTYLHPLSESMTLRPLTEDTVVAMRTPSPEAPDAGHGPAPPGTGPFAGYRVRLTGLERRRELNGQEGHIVGFDHTGRWKVLMPDGSGKTLKAENMVLLDTTTGQPISCGGPHRLEDFGHMGNGSRLTLNQRGLREVALPGAGNVQRMLQTSGAEQHGLADVPGPGMVATASSSTACTSPAIAVSDRGFCPGQLVRCVGLRQCPELNGQEGTLVGFVAEEGRWKVLAQDGASMMLKGENIEVVDARGVASAAVAAAVAAAAGARSEAEGGSDGGHRPGSRVVDKDGSFAFGQHVRIVGLVARPELNGQIGSVIDYDHDSGRWKVCTADGTGKRLKAENMEALTGLPNEERFRRLHSGREQCGGGSAFAPGQQVRVVGLTERTELNGQSGTLVEFGSQQGRWKVLMSDGSRKTFREANMERVHGEAPLGQTPALPSPNAGFHPGQHVVLMNLKSKPEHNGKEGIVIQFEASENRWKVLLRDGGQGVLLRSANMQVIQTGVADSVLGSCAPLPAGDGCPPRGSTGNALAQRANGALLSGEAGTRELPRHEAALASAGSLLGPSQFMGSAVRVEAGGYCATGATEQDVVTDVPEPDAEPAAPCVAARPSDGDAPAFMPGQAVRVVSFGSITRFSGHLGTVVSFHDSVGKWRVNLANGITKTFPTENLEPLQLPSDPTGGLPLAIPAVSTQTSASGSTTPATDAIVAAPIRACAETSSTPGNLPFSPGQHVRVVGMSRRLELNGQEGNVVGFDEEDRRWRVRMFDGSGKRFSTPNLMAVPRGQGASRAPDSSSPVATVLDVATSGAPSHCGQVSPQQCSGTLPATTSGMLLPKSESHANGHPKAVTEFKRALSARAWQSGHSMARCNPQSKLDCACT</sequence>
<feature type="compositionally biased region" description="Polar residues" evidence="1">
    <location>
        <begin position="958"/>
        <end position="975"/>
    </location>
</feature>
<reference evidence="2" key="1">
    <citation type="submission" date="2021-01" db="EMBL/GenBank/DDBJ databases">
        <authorList>
            <person name="Corre E."/>
            <person name="Pelletier E."/>
            <person name="Niang G."/>
            <person name="Scheremetjew M."/>
            <person name="Finn R."/>
            <person name="Kale V."/>
            <person name="Holt S."/>
            <person name="Cochrane G."/>
            <person name="Meng A."/>
            <person name="Brown T."/>
            <person name="Cohen L."/>
        </authorList>
    </citation>
    <scope>NUCLEOTIDE SEQUENCE</scope>
    <source>
        <strain evidence="2">Pbaha01</strain>
    </source>
</reference>
<evidence type="ECO:0000313" key="2">
    <source>
        <dbReference type="EMBL" id="CAD8351394.1"/>
    </source>
</evidence>
<feature type="region of interest" description="Disordered" evidence="1">
    <location>
        <begin position="179"/>
        <end position="198"/>
    </location>
</feature>
<dbReference type="AlphaFoldDB" id="A0A7S0A391"/>
<dbReference type="EMBL" id="HBEG01011344">
    <property type="protein sequence ID" value="CAD8351394.1"/>
    <property type="molecule type" value="Transcribed_RNA"/>
</dbReference>
<gene>
    <name evidence="2" type="ORF">PBAH0796_LOCUS6761</name>
</gene>
<name>A0A7S0A391_9DINO</name>
<evidence type="ECO:0000256" key="1">
    <source>
        <dbReference type="SAM" id="MobiDB-lite"/>
    </source>
</evidence>